<evidence type="ECO:0000313" key="6">
    <source>
        <dbReference type="EMBL" id="PWL16943.1"/>
    </source>
</evidence>
<keyword evidence="7" id="KW-1185">Reference proteome</keyword>
<dbReference type="CDD" id="cd00056">
    <property type="entry name" value="ENDO3c"/>
    <property type="match status" value="1"/>
</dbReference>
<dbReference type="InterPro" id="IPR003265">
    <property type="entry name" value="HhH-GPD_domain"/>
</dbReference>
<dbReference type="GO" id="GO:0032131">
    <property type="term" value="F:alkylated DNA binding"/>
    <property type="evidence" value="ECO:0007669"/>
    <property type="project" value="TreeGrafter"/>
</dbReference>
<dbReference type="GO" id="GO:0043916">
    <property type="term" value="F:DNA-7-methylguanine glycosylase activity"/>
    <property type="evidence" value="ECO:0007669"/>
    <property type="project" value="TreeGrafter"/>
</dbReference>
<dbReference type="InterPro" id="IPR051912">
    <property type="entry name" value="Alkylbase_DNA_Glycosylase/TA"/>
</dbReference>
<organism evidence="6 7">
    <name type="scientific">Falsochrobactrum shanghaiense</name>
    <dbReference type="NCBI Taxonomy" id="2201899"/>
    <lineage>
        <taxon>Bacteria</taxon>
        <taxon>Pseudomonadati</taxon>
        <taxon>Pseudomonadota</taxon>
        <taxon>Alphaproteobacteria</taxon>
        <taxon>Hyphomicrobiales</taxon>
        <taxon>Brucellaceae</taxon>
        <taxon>Falsochrobactrum</taxon>
    </lineage>
</organism>
<evidence type="ECO:0000256" key="2">
    <source>
        <dbReference type="ARBA" id="ARBA00012000"/>
    </source>
</evidence>
<dbReference type="SMART" id="SM00478">
    <property type="entry name" value="ENDO3c"/>
    <property type="match status" value="1"/>
</dbReference>
<dbReference type="Pfam" id="PF00730">
    <property type="entry name" value="HhH-GPD"/>
    <property type="match status" value="1"/>
</dbReference>
<evidence type="ECO:0000259" key="5">
    <source>
        <dbReference type="SMART" id="SM00478"/>
    </source>
</evidence>
<dbReference type="Gene3D" id="1.10.340.30">
    <property type="entry name" value="Hypothetical protein, domain 2"/>
    <property type="match status" value="1"/>
</dbReference>
<dbReference type="Gene3D" id="1.10.1670.40">
    <property type="match status" value="1"/>
</dbReference>
<dbReference type="AlphaFoldDB" id="A0A316JD24"/>
<dbReference type="EC" id="3.2.2.21" evidence="2"/>
<reference evidence="6 7" key="1">
    <citation type="submission" date="2018-05" db="EMBL/GenBank/DDBJ databases">
        <title>Comparative genomic sequence analysis between strain HN4 and CCM 8460T (Falsochrobactrum ovis) will provide more evidence to prove that HN4 is a new species of Falsochrobactrum.</title>
        <authorList>
            <person name="Lyu W."/>
            <person name="Sun L."/>
            <person name="Yao L."/>
        </authorList>
    </citation>
    <scope>NUCLEOTIDE SEQUENCE [LARGE SCALE GENOMIC DNA]</scope>
    <source>
        <strain evidence="6 7">HN4</strain>
    </source>
</reference>
<evidence type="ECO:0000256" key="3">
    <source>
        <dbReference type="ARBA" id="ARBA00022763"/>
    </source>
</evidence>
<comment type="caution">
    <text evidence="6">The sequence shown here is derived from an EMBL/GenBank/DDBJ whole genome shotgun (WGS) entry which is preliminary data.</text>
</comment>
<dbReference type="RefSeq" id="WP_109707744.1">
    <property type="nucleotide sequence ID" value="NZ_QGDB01000006.1"/>
</dbReference>
<dbReference type="GO" id="GO:0032993">
    <property type="term" value="C:protein-DNA complex"/>
    <property type="evidence" value="ECO:0007669"/>
    <property type="project" value="TreeGrafter"/>
</dbReference>
<comment type="catalytic activity">
    <reaction evidence="1">
        <text>Hydrolysis of alkylated DNA, releasing 3-methyladenine, 3-methylguanine, 7-methylguanine and 7-methyladenine.</text>
        <dbReference type="EC" id="3.2.2.21"/>
    </reaction>
</comment>
<dbReference type="GO" id="GO:0006307">
    <property type="term" value="P:DNA alkylation repair"/>
    <property type="evidence" value="ECO:0007669"/>
    <property type="project" value="TreeGrafter"/>
</dbReference>
<dbReference type="SUPFAM" id="SSF48150">
    <property type="entry name" value="DNA-glycosylase"/>
    <property type="match status" value="1"/>
</dbReference>
<feature type="domain" description="HhH-GPD" evidence="5">
    <location>
        <begin position="51"/>
        <end position="203"/>
    </location>
</feature>
<dbReference type="EMBL" id="QGDB01000006">
    <property type="protein sequence ID" value="PWL16943.1"/>
    <property type="molecule type" value="Genomic_DNA"/>
</dbReference>
<evidence type="ECO:0000313" key="7">
    <source>
        <dbReference type="Proteomes" id="UP000245865"/>
    </source>
</evidence>
<dbReference type="GO" id="GO:0006285">
    <property type="term" value="P:base-excision repair, AP site formation"/>
    <property type="evidence" value="ECO:0007669"/>
    <property type="project" value="TreeGrafter"/>
</dbReference>
<name>A0A316JD24_9HYPH</name>
<protein>
    <recommendedName>
        <fullName evidence="2">DNA-3-methyladenine glycosylase II</fullName>
        <ecNumber evidence="2">3.2.2.21</ecNumber>
    </recommendedName>
</protein>
<dbReference type="GO" id="GO:0008725">
    <property type="term" value="F:DNA-3-methyladenine glycosylase activity"/>
    <property type="evidence" value="ECO:0007669"/>
    <property type="project" value="TreeGrafter"/>
</dbReference>
<keyword evidence="4" id="KW-0234">DNA repair</keyword>
<sequence>MQRIDSLEDIGAGLDALIAADKRLVHVRAIAHAVPLRRSAPGFESLASIIVGQQLSTASAGAIWARLKQIVDPLTPEAFIACGEEGWRIAGLSRPKQRTLLALSEALADDRLDLHGLCDLPAEEAIGQLTLLKGIGPWTAEVYLLFAAGHPDIFPAGDVALQAAVGHAFSYDIRPDAPALRALSRQWAPWRGVAARLFWAYYASIKGREATPVL</sequence>
<accession>A0A316JD24</accession>
<keyword evidence="3" id="KW-0227">DNA damage</keyword>
<dbReference type="PANTHER" id="PTHR43003">
    <property type="entry name" value="DNA-3-METHYLADENINE GLYCOSYLASE"/>
    <property type="match status" value="1"/>
</dbReference>
<dbReference type="GO" id="GO:0005737">
    <property type="term" value="C:cytoplasm"/>
    <property type="evidence" value="ECO:0007669"/>
    <property type="project" value="TreeGrafter"/>
</dbReference>
<gene>
    <name evidence="6" type="ORF">DKP76_15615</name>
</gene>
<dbReference type="PANTHER" id="PTHR43003:SF5">
    <property type="entry name" value="DNA-3-METHYLADENINE GLYCOSYLASE"/>
    <property type="match status" value="1"/>
</dbReference>
<dbReference type="OrthoDB" id="9785929at2"/>
<evidence type="ECO:0000256" key="4">
    <source>
        <dbReference type="ARBA" id="ARBA00023204"/>
    </source>
</evidence>
<proteinExistence type="predicted"/>
<dbReference type="InterPro" id="IPR011257">
    <property type="entry name" value="DNA_glycosylase"/>
</dbReference>
<dbReference type="Proteomes" id="UP000245865">
    <property type="component" value="Unassembled WGS sequence"/>
</dbReference>
<keyword evidence="6" id="KW-0378">Hydrolase</keyword>
<evidence type="ECO:0000256" key="1">
    <source>
        <dbReference type="ARBA" id="ARBA00000086"/>
    </source>
</evidence>
<keyword evidence="6" id="KW-0326">Glycosidase</keyword>